<evidence type="ECO:0000256" key="1">
    <source>
        <dbReference type="SAM" id="Coils"/>
    </source>
</evidence>
<feature type="compositionally biased region" description="Polar residues" evidence="2">
    <location>
        <begin position="60"/>
        <end position="70"/>
    </location>
</feature>
<sequence length="437" mass="47958">MFGTKKEHAGSAPLGPGGQKPSSSGLPTAPPGSGRSGGPINGQQLRQKQLQAQAKGMFTPTPNLHSQAQSLPAPAPAPTPTSTSIPISQRPLPPPALPQDQLNIPIPSGWKNAATVGHPDPSIYGYPPVWGMGYDGYQQKKPGLMTRLFGPKTVQWDDDPYAIYNQHYGLQGGKKLPKVKPVPSYGAPIPQLEPQAPTDPTIPPVFNARLPHRQKGLPTNWHELTKSQQKQILKDLEREEKQWKKVEKEQIRLYKASVKEREKEEKARAKLEKKIRKEKEKELLWRYKHPENPLPIPDPIDLELMGMGVSPHTAAHVRAQTQGKGGSAQKPTPTTTTGPGGPGDPMKFMLLPTMEEFGIRGPFDQPGVPPALGGGGKTWPMMSRTMTHAIMDMNREEQIHAIHASTFYSDSRMTVMQFAGTRIDIDKSLGNGVYFKA</sequence>
<dbReference type="EMBL" id="KV700125">
    <property type="protein sequence ID" value="OCF34312.1"/>
    <property type="molecule type" value="Genomic_DNA"/>
</dbReference>
<dbReference type="AlphaFoldDB" id="A0A1B9GTB7"/>
<keyword evidence="1" id="KW-0175">Coiled coil</keyword>
<keyword evidence="4" id="KW-1185">Reference proteome</keyword>
<reference evidence="4" key="2">
    <citation type="submission" date="2013-12" db="EMBL/GenBank/DDBJ databases">
        <title>Evolution of pathogenesis and genome organization in the Tremellales.</title>
        <authorList>
            <person name="Cuomo C."/>
            <person name="Litvintseva A."/>
            <person name="Heitman J."/>
            <person name="Chen Y."/>
            <person name="Sun S."/>
            <person name="Springer D."/>
            <person name="Dromer F."/>
            <person name="Young S."/>
            <person name="Zeng Q."/>
            <person name="Chapman S."/>
            <person name="Gujja S."/>
            <person name="Saif S."/>
            <person name="Birren B."/>
        </authorList>
    </citation>
    <scope>NUCLEOTIDE SEQUENCE [LARGE SCALE GENOMIC DNA]</scope>
    <source>
        <strain evidence="4">BCC8398</strain>
    </source>
</reference>
<dbReference type="Proteomes" id="UP000092666">
    <property type="component" value="Unassembled WGS sequence"/>
</dbReference>
<evidence type="ECO:0000313" key="4">
    <source>
        <dbReference type="Proteomes" id="UP000092666"/>
    </source>
</evidence>
<feature type="coiled-coil region" evidence="1">
    <location>
        <begin position="226"/>
        <end position="281"/>
    </location>
</feature>
<dbReference type="OrthoDB" id="2564755at2759"/>
<evidence type="ECO:0000313" key="3">
    <source>
        <dbReference type="EMBL" id="OCF34312.1"/>
    </source>
</evidence>
<organism evidence="3 4">
    <name type="scientific">Kwoniella heveanensis BCC8398</name>
    <dbReference type="NCBI Taxonomy" id="1296120"/>
    <lineage>
        <taxon>Eukaryota</taxon>
        <taxon>Fungi</taxon>
        <taxon>Dikarya</taxon>
        <taxon>Basidiomycota</taxon>
        <taxon>Agaricomycotina</taxon>
        <taxon>Tremellomycetes</taxon>
        <taxon>Tremellales</taxon>
        <taxon>Cryptococcaceae</taxon>
        <taxon>Kwoniella</taxon>
    </lineage>
</organism>
<proteinExistence type="predicted"/>
<gene>
    <name evidence="3" type="ORF">I316_03826</name>
</gene>
<name>A0A1B9GTB7_9TREE</name>
<evidence type="ECO:0000256" key="2">
    <source>
        <dbReference type="SAM" id="MobiDB-lite"/>
    </source>
</evidence>
<feature type="region of interest" description="Disordered" evidence="2">
    <location>
        <begin position="319"/>
        <end position="343"/>
    </location>
</feature>
<feature type="region of interest" description="Disordered" evidence="2">
    <location>
        <begin position="1"/>
        <end position="102"/>
    </location>
</feature>
<feature type="compositionally biased region" description="Low complexity" evidence="2">
    <location>
        <begin position="42"/>
        <end position="56"/>
    </location>
</feature>
<reference evidence="3 4" key="1">
    <citation type="submission" date="2013-07" db="EMBL/GenBank/DDBJ databases">
        <title>The Genome Sequence of Cryptococcus heveanensis BCC8398.</title>
        <authorList>
            <consortium name="The Broad Institute Genome Sequencing Platform"/>
            <person name="Cuomo C."/>
            <person name="Litvintseva A."/>
            <person name="Chen Y."/>
            <person name="Heitman J."/>
            <person name="Sun S."/>
            <person name="Springer D."/>
            <person name="Dromer F."/>
            <person name="Young S.K."/>
            <person name="Zeng Q."/>
            <person name="Gargeya S."/>
            <person name="Fitzgerald M."/>
            <person name="Abouelleil A."/>
            <person name="Alvarado L."/>
            <person name="Berlin A.M."/>
            <person name="Chapman S.B."/>
            <person name="Dewar J."/>
            <person name="Goldberg J."/>
            <person name="Griggs A."/>
            <person name="Gujja S."/>
            <person name="Hansen M."/>
            <person name="Howarth C."/>
            <person name="Imamovic A."/>
            <person name="Larimer J."/>
            <person name="McCowan C."/>
            <person name="Murphy C."/>
            <person name="Pearson M."/>
            <person name="Priest M."/>
            <person name="Roberts A."/>
            <person name="Saif S."/>
            <person name="Shea T."/>
            <person name="Sykes S."/>
            <person name="Wortman J."/>
            <person name="Nusbaum C."/>
            <person name="Birren B."/>
        </authorList>
    </citation>
    <scope>NUCLEOTIDE SEQUENCE [LARGE SCALE GENOMIC DNA]</scope>
    <source>
        <strain evidence="3 4">BCC8398</strain>
    </source>
</reference>
<protein>
    <submittedName>
        <fullName evidence="3">Uncharacterized protein</fullName>
    </submittedName>
</protein>
<feature type="compositionally biased region" description="Low complexity" evidence="2">
    <location>
        <begin position="80"/>
        <end position="90"/>
    </location>
</feature>
<accession>A0A1B9GTB7</accession>